<name>A0ABR2WK15_9FUNG</name>
<keyword evidence="4" id="KW-1185">Reference proteome</keyword>
<evidence type="ECO:0000256" key="2">
    <source>
        <dbReference type="SAM" id="SignalP"/>
    </source>
</evidence>
<evidence type="ECO:0000313" key="4">
    <source>
        <dbReference type="Proteomes" id="UP001479436"/>
    </source>
</evidence>
<accession>A0ABR2WK15</accession>
<comment type="caution">
    <text evidence="3">The sequence shown here is derived from an EMBL/GenBank/DDBJ whole genome shotgun (WGS) entry which is preliminary data.</text>
</comment>
<evidence type="ECO:0000256" key="1">
    <source>
        <dbReference type="SAM" id="MobiDB-lite"/>
    </source>
</evidence>
<feature type="region of interest" description="Disordered" evidence="1">
    <location>
        <begin position="44"/>
        <end position="183"/>
    </location>
</feature>
<proteinExistence type="predicted"/>
<dbReference type="Proteomes" id="UP001479436">
    <property type="component" value="Unassembled WGS sequence"/>
</dbReference>
<feature type="signal peptide" evidence="2">
    <location>
        <begin position="1"/>
        <end position="23"/>
    </location>
</feature>
<feature type="compositionally biased region" description="Polar residues" evidence="1">
    <location>
        <begin position="85"/>
        <end position="100"/>
    </location>
</feature>
<feature type="chain" id="PRO_5047011328" evidence="2">
    <location>
        <begin position="24"/>
        <end position="269"/>
    </location>
</feature>
<reference evidence="3 4" key="1">
    <citation type="submission" date="2023-04" db="EMBL/GenBank/DDBJ databases">
        <title>Genome of Basidiobolus ranarum AG-B5.</title>
        <authorList>
            <person name="Stajich J.E."/>
            <person name="Carter-House D."/>
            <person name="Gryganskyi A."/>
        </authorList>
    </citation>
    <scope>NUCLEOTIDE SEQUENCE [LARGE SCALE GENOMIC DNA]</scope>
    <source>
        <strain evidence="3 4">AG-B5</strain>
    </source>
</reference>
<protein>
    <submittedName>
        <fullName evidence="3">Uncharacterized protein</fullName>
    </submittedName>
</protein>
<dbReference type="EMBL" id="JASJQH010001204">
    <property type="protein sequence ID" value="KAK9761827.1"/>
    <property type="molecule type" value="Genomic_DNA"/>
</dbReference>
<feature type="compositionally biased region" description="Polar residues" evidence="1">
    <location>
        <begin position="107"/>
        <end position="165"/>
    </location>
</feature>
<evidence type="ECO:0000313" key="3">
    <source>
        <dbReference type="EMBL" id="KAK9761827.1"/>
    </source>
</evidence>
<sequence>MKFHFSVLNLLIAGLTVVNRVQCQQDIDFEQLLTMTRGRHIEVIPSEDGSGNSDIIIIVKDPDSPRSDHQDVNDRASQRNRHGTDQSTSQHPEQNTPNKSVNDKEMTTPTADTSSHGQLDTGNQAQTEVQASPSSQNTKPAISAEVTKTNIGPESSRQTTESRLNPTETSPPETPGTTPQIPTIVPIPVTKPTATNDPLSIPTSASQIKSASTSSSLPWSFSRVSTGTSAKPTNVRPSLIPPAISEALSYQLSYLHILCVTLLAVQIFQ</sequence>
<organism evidence="3 4">
    <name type="scientific">Basidiobolus ranarum</name>
    <dbReference type="NCBI Taxonomy" id="34480"/>
    <lineage>
        <taxon>Eukaryota</taxon>
        <taxon>Fungi</taxon>
        <taxon>Fungi incertae sedis</taxon>
        <taxon>Zoopagomycota</taxon>
        <taxon>Entomophthoromycotina</taxon>
        <taxon>Basidiobolomycetes</taxon>
        <taxon>Basidiobolales</taxon>
        <taxon>Basidiobolaceae</taxon>
        <taxon>Basidiobolus</taxon>
    </lineage>
</organism>
<keyword evidence="2" id="KW-0732">Signal</keyword>
<feature type="compositionally biased region" description="Basic and acidic residues" evidence="1">
    <location>
        <begin position="60"/>
        <end position="77"/>
    </location>
</feature>
<gene>
    <name evidence="3" type="ORF">K7432_012982</name>
</gene>
<feature type="compositionally biased region" description="Low complexity" evidence="1">
    <location>
        <begin position="166"/>
        <end position="183"/>
    </location>
</feature>